<reference evidence="3" key="1">
    <citation type="submission" date="2018-12" db="EMBL/GenBank/DDBJ databases">
        <title>Tengunoibacter tsumagoiensis gen. nov., sp. nov., Dictyobacter kobayashii sp. nov., D. alpinus sp. nov., and D. joshuensis sp. nov. and description of Dictyobacteraceae fam. nov. within the order Ktedonobacterales isolated from Tengu-no-mugimeshi.</title>
        <authorList>
            <person name="Wang C.M."/>
            <person name="Zheng Y."/>
            <person name="Sakai Y."/>
            <person name="Toyoda A."/>
            <person name="Minakuchi Y."/>
            <person name="Abe K."/>
            <person name="Yokota A."/>
            <person name="Yabe S."/>
        </authorList>
    </citation>
    <scope>NUCLEOTIDE SEQUENCE [LARGE SCALE GENOMIC DNA]</scope>
    <source>
        <strain evidence="3">Uno11</strain>
    </source>
</reference>
<dbReference type="InterPro" id="IPR036388">
    <property type="entry name" value="WH-like_DNA-bd_sf"/>
</dbReference>
<feature type="domain" description="Insertion element IS150 protein InsJ-like helix-turn-helix" evidence="1">
    <location>
        <begin position="21"/>
        <end position="67"/>
    </location>
</feature>
<evidence type="ECO:0000313" key="2">
    <source>
        <dbReference type="EMBL" id="GCE22038.1"/>
    </source>
</evidence>
<dbReference type="Gene3D" id="1.10.10.60">
    <property type="entry name" value="Homeodomain-like"/>
    <property type="match status" value="1"/>
</dbReference>
<protein>
    <recommendedName>
        <fullName evidence="1">Insertion element IS150 protein InsJ-like helix-turn-helix domain-containing protein</fullName>
    </recommendedName>
</protein>
<dbReference type="RefSeq" id="WP_126554540.1">
    <property type="nucleotide sequence ID" value="NZ_BIFS01000002.1"/>
</dbReference>
<keyword evidence="3" id="KW-1185">Reference proteome</keyword>
<dbReference type="InterPro" id="IPR036397">
    <property type="entry name" value="RNaseH_sf"/>
</dbReference>
<proteinExistence type="predicted"/>
<dbReference type="InterPro" id="IPR009057">
    <property type="entry name" value="Homeodomain-like_sf"/>
</dbReference>
<comment type="caution">
    <text evidence="2">The sequence shown here is derived from an EMBL/GenBank/DDBJ whole genome shotgun (WGS) entry which is preliminary data.</text>
</comment>
<dbReference type="SUPFAM" id="SSF46689">
    <property type="entry name" value="Homeodomain-like"/>
    <property type="match status" value="1"/>
</dbReference>
<dbReference type="GO" id="GO:0003676">
    <property type="term" value="F:nucleic acid binding"/>
    <property type="evidence" value="ECO:0007669"/>
    <property type="project" value="InterPro"/>
</dbReference>
<sequence length="254" mass="28398">MAQAALPLTALSEAQRTQALERLKIIRPALEKHVSQAQVARTHQIPPSTTQLWIKRYREKGLAGLTTTTRSDKGKSRKLPDQAIVLVEGLALQTPPRSAAAIRRQVREIAQTQGWKPPSYERVRQIIKSIDPALLILAHQGAAAYREAFDLLYRREATHANAMWQADHTPLDVWLLNEAGNPAKPYLTDRVKVPSDDFTDKDAVATILRITRGNIRLIERLMLQVEHILVANQTQVVTKDVVETAQQNLIIGPG</sequence>
<name>A0A402ASE1_9CHLR</name>
<dbReference type="InterPro" id="IPR055247">
    <property type="entry name" value="InsJ-like_HTH"/>
</dbReference>
<evidence type="ECO:0000259" key="1">
    <source>
        <dbReference type="Pfam" id="PF13518"/>
    </source>
</evidence>
<dbReference type="AlphaFoldDB" id="A0A402ASE1"/>
<organism evidence="2 3">
    <name type="scientific">Dictyobacter kobayashii</name>
    <dbReference type="NCBI Taxonomy" id="2014872"/>
    <lineage>
        <taxon>Bacteria</taxon>
        <taxon>Bacillati</taxon>
        <taxon>Chloroflexota</taxon>
        <taxon>Ktedonobacteria</taxon>
        <taxon>Ktedonobacterales</taxon>
        <taxon>Dictyobacteraceae</taxon>
        <taxon>Dictyobacter</taxon>
    </lineage>
</organism>
<dbReference type="Pfam" id="PF13518">
    <property type="entry name" value="HTH_28"/>
    <property type="match status" value="1"/>
</dbReference>
<dbReference type="Gene3D" id="3.30.420.10">
    <property type="entry name" value="Ribonuclease H-like superfamily/Ribonuclease H"/>
    <property type="match status" value="1"/>
</dbReference>
<dbReference type="OrthoDB" id="150445at2"/>
<dbReference type="Gene3D" id="1.10.10.10">
    <property type="entry name" value="Winged helix-like DNA-binding domain superfamily/Winged helix DNA-binding domain"/>
    <property type="match status" value="1"/>
</dbReference>
<dbReference type="Proteomes" id="UP000287188">
    <property type="component" value="Unassembled WGS sequence"/>
</dbReference>
<evidence type="ECO:0000313" key="3">
    <source>
        <dbReference type="Proteomes" id="UP000287188"/>
    </source>
</evidence>
<gene>
    <name evidence="2" type="ORF">KDK_58380</name>
</gene>
<accession>A0A402ASE1</accession>
<dbReference type="EMBL" id="BIFS01000002">
    <property type="protein sequence ID" value="GCE22038.1"/>
    <property type="molecule type" value="Genomic_DNA"/>
</dbReference>